<dbReference type="PANTHER" id="PTHR22914:SF41">
    <property type="entry name" value="CHITIN SYNTHASE 7"/>
    <property type="match status" value="1"/>
</dbReference>
<dbReference type="InterPro" id="IPR029044">
    <property type="entry name" value="Nucleotide-diphossugar_trans"/>
</dbReference>
<keyword evidence="9" id="KW-1185">Reference proteome</keyword>
<dbReference type="PANTHER" id="PTHR22914">
    <property type="entry name" value="CHITIN SYNTHASE"/>
    <property type="match status" value="1"/>
</dbReference>
<dbReference type="InterPro" id="IPR013761">
    <property type="entry name" value="SAM/pointed_sf"/>
</dbReference>
<dbReference type="GO" id="GO:0071944">
    <property type="term" value="C:cell periphery"/>
    <property type="evidence" value="ECO:0007669"/>
    <property type="project" value="TreeGrafter"/>
</dbReference>
<evidence type="ECO:0000256" key="6">
    <source>
        <dbReference type="ARBA" id="ARBA00023136"/>
    </source>
</evidence>
<accession>A0A1S3H452</accession>
<evidence type="ECO:0000256" key="7">
    <source>
        <dbReference type="SAM" id="MobiDB-lite"/>
    </source>
</evidence>
<evidence type="ECO:0000313" key="10">
    <source>
        <dbReference type="RefSeq" id="XP_013380783.1"/>
    </source>
</evidence>
<feature type="transmembrane region" description="Helical" evidence="8">
    <location>
        <begin position="149"/>
        <end position="165"/>
    </location>
</feature>
<keyword evidence="3" id="KW-0328">Glycosyltransferase</keyword>
<evidence type="ECO:0000256" key="3">
    <source>
        <dbReference type="ARBA" id="ARBA00022676"/>
    </source>
</evidence>
<dbReference type="STRING" id="7574.A0A1S3H452"/>
<proteinExistence type="predicted"/>
<dbReference type="RefSeq" id="XP_013380783.1">
    <property type="nucleotide sequence ID" value="XM_013525329.1"/>
</dbReference>
<dbReference type="Proteomes" id="UP000085678">
    <property type="component" value="Unplaced"/>
</dbReference>
<evidence type="ECO:0000256" key="2">
    <source>
        <dbReference type="ARBA" id="ARBA00012543"/>
    </source>
</evidence>
<dbReference type="Pfam" id="PF03142">
    <property type="entry name" value="Chitin_synth_2"/>
    <property type="match status" value="1"/>
</dbReference>
<protein>
    <recommendedName>
        <fullName evidence="2">chitin synthase</fullName>
        <ecNumber evidence="2">2.4.1.16</ecNumber>
    </recommendedName>
</protein>
<organism evidence="9 10">
    <name type="scientific">Lingula anatina</name>
    <name type="common">Brachiopod</name>
    <name type="synonym">Lingula unguis</name>
    <dbReference type="NCBI Taxonomy" id="7574"/>
    <lineage>
        <taxon>Eukaryota</taxon>
        <taxon>Metazoa</taxon>
        <taxon>Spiralia</taxon>
        <taxon>Lophotrochozoa</taxon>
        <taxon>Brachiopoda</taxon>
        <taxon>Linguliformea</taxon>
        <taxon>Lingulata</taxon>
        <taxon>Lingulida</taxon>
        <taxon>Linguloidea</taxon>
        <taxon>Lingulidae</taxon>
        <taxon>Lingula</taxon>
    </lineage>
</organism>
<dbReference type="InterPro" id="IPR004835">
    <property type="entry name" value="Chitin_synth"/>
</dbReference>
<feature type="transmembrane region" description="Helical" evidence="8">
    <location>
        <begin position="222"/>
        <end position="244"/>
    </location>
</feature>
<evidence type="ECO:0000256" key="4">
    <source>
        <dbReference type="ARBA" id="ARBA00022692"/>
    </source>
</evidence>
<feature type="transmembrane region" description="Helical" evidence="8">
    <location>
        <begin position="177"/>
        <end position="201"/>
    </location>
</feature>
<evidence type="ECO:0000256" key="5">
    <source>
        <dbReference type="ARBA" id="ARBA00022989"/>
    </source>
</evidence>
<evidence type="ECO:0000256" key="1">
    <source>
        <dbReference type="ARBA" id="ARBA00004141"/>
    </source>
</evidence>
<feature type="compositionally biased region" description="Acidic residues" evidence="7">
    <location>
        <begin position="705"/>
        <end position="723"/>
    </location>
</feature>
<dbReference type="AlphaFoldDB" id="A0A1S3H452"/>
<evidence type="ECO:0000256" key="8">
    <source>
        <dbReference type="SAM" id="Phobius"/>
    </source>
</evidence>
<feature type="transmembrane region" description="Helical" evidence="8">
    <location>
        <begin position="613"/>
        <end position="634"/>
    </location>
</feature>
<evidence type="ECO:0000313" key="9">
    <source>
        <dbReference type="Proteomes" id="UP000085678"/>
    </source>
</evidence>
<dbReference type="EC" id="2.4.1.16" evidence="2"/>
<feature type="compositionally biased region" description="Basic and acidic residues" evidence="7">
    <location>
        <begin position="339"/>
        <end position="348"/>
    </location>
</feature>
<sequence>MLGSVLCAPGCFSLYRCNVLRKVTSIYGSTTNSAFEFLYKDMGEDRWLCSLMITASYHLAYTGAAENKTFCPEGFEEFFKQRRRWVVSTIANMFLLIGNFKEIITKNPHMSTLFMIYQTALLVSSFVGPATVILVIAGGLDFAFNIPNLPVAIILTILSGVFLYICLKTSGDTQMNIAILLSAVFALITSASFIGTIRQLVSEYSALPDILANKYNYEIWEMPIPTSSIYFTTIIVMFLIASVVHPTEFTCIFHGLTYLFFLPAGYLFLTIYSLCNITDQSWGTREAKTIGGADDDILTTVVKAFQAVCCAWRNTKTTPQPIIISNVPHRKASVSQNTPEEKDNKERPSNVQLRRQSSVRRSKITAYYDKKETTEDCLRVEDWLEANFFQEEIKQCAPWFKTLGYGDTSFIAGMTKEEIRSVGITKPDHLAAVHAAAAGLPAFTIDPYWPATESERRAWILSVGLEGYEDTMLPKFEELPKTTELSKLRVKFSVYKPGHLKRLYNVIQLLREPTTEELNIMTTRRAINMAVTSPAPSEEDQFWSQVVEEKLKPQTVFKESKMALEDELIELRNSALVAFAICNLLWLVIFLTLGNLSLDDERSDLSLFGTNPIGLLFLGLFSVLLVIQFLAMLAHRLLTFVHLISRVSWTPDETSATVKSRDVTEGAKVQVYRQSERSVSTTSLVNSMSHTTESHYREGISNPALEEEEKEEEEGEEEEEEPMYDVALPVRGRVVYELAGGTQSQLISGN</sequence>
<dbReference type="GeneID" id="106151890"/>
<dbReference type="GO" id="GO:0004100">
    <property type="term" value="F:chitin synthase activity"/>
    <property type="evidence" value="ECO:0007669"/>
    <property type="project" value="UniProtKB-EC"/>
</dbReference>
<keyword evidence="6 8" id="KW-0472">Membrane</keyword>
<gene>
    <name evidence="10" type="primary">LOC106151890</name>
</gene>
<dbReference type="SUPFAM" id="SSF53448">
    <property type="entry name" value="Nucleotide-diphospho-sugar transferases"/>
    <property type="match status" value="1"/>
</dbReference>
<feature type="region of interest" description="Disordered" evidence="7">
    <location>
        <begin position="330"/>
        <end position="355"/>
    </location>
</feature>
<feature type="transmembrane region" description="Helical" evidence="8">
    <location>
        <begin position="256"/>
        <end position="275"/>
    </location>
</feature>
<reference evidence="10" key="1">
    <citation type="submission" date="2025-08" db="UniProtKB">
        <authorList>
            <consortium name="RefSeq"/>
        </authorList>
    </citation>
    <scope>IDENTIFICATION</scope>
    <source>
        <tissue evidence="10">Gonads</tissue>
    </source>
</reference>
<feature type="transmembrane region" description="Helical" evidence="8">
    <location>
        <begin position="116"/>
        <end position="137"/>
    </location>
</feature>
<dbReference type="GO" id="GO:0006031">
    <property type="term" value="P:chitin biosynthetic process"/>
    <property type="evidence" value="ECO:0007669"/>
    <property type="project" value="TreeGrafter"/>
</dbReference>
<feature type="region of interest" description="Disordered" evidence="7">
    <location>
        <begin position="680"/>
        <end position="726"/>
    </location>
</feature>
<dbReference type="KEGG" id="lak:106151890"/>
<dbReference type="InParanoid" id="A0A1S3H452"/>
<dbReference type="GO" id="GO:0016020">
    <property type="term" value="C:membrane"/>
    <property type="evidence" value="ECO:0007669"/>
    <property type="project" value="UniProtKB-SubCell"/>
</dbReference>
<feature type="compositionally biased region" description="Polar residues" evidence="7">
    <location>
        <begin position="680"/>
        <end position="691"/>
    </location>
</feature>
<name>A0A1S3H452_LINAN</name>
<keyword evidence="3" id="KW-0808">Transferase</keyword>
<keyword evidence="4 8" id="KW-0812">Transmembrane</keyword>
<comment type="subcellular location">
    <subcellularLocation>
        <location evidence="1">Membrane</location>
        <topology evidence="1">Multi-pass membrane protein</topology>
    </subcellularLocation>
</comment>
<feature type="transmembrane region" description="Helical" evidence="8">
    <location>
        <begin position="85"/>
        <end position="104"/>
    </location>
</feature>
<keyword evidence="5 8" id="KW-1133">Transmembrane helix</keyword>
<feature type="transmembrane region" description="Helical" evidence="8">
    <location>
        <begin position="575"/>
        <end position="593"/>
    </location>
</feature>
<dbReference type="OrthoDB" id="370884at2759"/>
<dbReference type="Gene3D" id="1.10.150.50">
    <property type="entry name" value="Transcription Factor, Ets-1"/>
    <property type="match status" value="1"/>
</dbReference>